<evidence type="ECO:0000313" key="1">
    <source>
        <dbReference type="EMBL" id="MXP74636.1"/>
    </source>
</evidence>
<dbReference type="EMBL" id="WUQX01000001">
    <property type="protein sequence ID" value="MXP74636.1"/>
    <property type="molecule type" value="Genomic_DNA"/>
</dbReference>
<sequence>MKEYKVKLNIHYEKPLTIYADNSEQAAEKLRNILFDSNAIQFSEEDFACGEAVITDSCKGNPKESGMKNEALKNSYCSGCTFQCPICGGCCSEDGC</sequence>
<name>A0A7X3SI07_9FIRM</name>
<accession>A0A7X3SI07</accession>
<protein>
    <submittedName>
        <fullName evidence="1">Uncharacterized protein</fullName>
    </submittedName>
</protein>
<comment type="caution">
    <text evidence="1">The sequence shown here is derived from an EMBL/GenBank/DDBJ whole genome shotgun (WGS) entry which is preliminary data.</text>
</comment>
<reference evidence="1 2" key="1">
    <citation type="submission" date="2019-12" db="EMBL/GenBank/DDBJ databases">
        <title>Sporaefaciens musculi gen. nov., sp. nov., a novel bacterium isolated from the caecum of an obese mouse.</title>
        <authorList>
            <person name="Rasmussen T.S."/>
            <person name="Streidl T."/>
            <person name="Hitch T.C.A."/>
            <person name="Wortmann E."/>
            <person name="Deptula P."/>
            <person name="Hansen M."/>
            <person name="Nielsen D.S."/>
            <person name="Clavel T."/>
            <person name="Vogensen F.K."/>
        </authorList>
    </citation>
    <scope>NUCLEOTIDE SEQUENCE [LARGE SCALE GENOMIC DNA]</scope>
    <source>
        <strain evidence="1 2">WCA-9-b2</strain>
    </source>
</reference>
<dbReference type="AlphaFoldDB" id="A0A7X3SI07"/>
<evidence type="ECO:0000313" key="2">
    <source>
        <dbReference type="Proteomes" id="UP000460412"/>
    </source>
</evidence>
<dbReference type="RefSeq" id="WP_159749989.1">
    <property type="nucleotide sequence ID" value="NZ_WUQX01000001.1"/>
</dbReference>
<keyword evidence="2" id="KW-1185">Reference proteome</keyword>
<dbReference type="Proteomes" id="UP000460412">
    <property type="component" value="Unassembled WGS sequence"/>
</dbReference>
<gene>
    <name evidence="1" type="ORF">GN277_04355</name>
</gene>
<organism evidence="1 2">
    <name type="scientific">Sporofaciens musculi</name>
    <dbReference type="NCBI Taxonomy" id="2681861"/>
    <lineage>
        <taxon>Bacteria</taxon>
        <taxon>Bacillati</taxon>
        <taxon>Bacillota</taxon>
        <taxon>Clostridia</taxon>
        <taxon>Lachnospirales</taxon>
        <taxon>Lachnospiraceae</taxon>
        <taxon>Sporofaciens</taxon>
    </lineage>
</organism>
<proteinExistence type="predicted"/>